<reference evidence="7 8" key="1">
    <citation type="journal article" date="2018" name="Nat. Ecol. Evol.">
        <title>Shark genomes provide insights into elasmobranch evolution and the origin of vertebrates.</title>
        <authorList>
            <person name="Hara Y"/>
            <person name="Yamaguchi K"/>
            <person name="Onimaru K"/>
            <person name="Kadota M"/>
            <person name="Koyanagi M"/>
            <person name="Keeley SD"/>
            <person name="Tatsumi K"/>
            <person name="Tanaka K"/>
            <person name="Motone F"/>
            <person name="Kageyama Y"/>
            <person name="Nozu R"/>
            <person name="Adachi N"/>
            <person name="Nishimura O"/>
            <person name="Nakagawa R"/>
            <person name="Tanegashima C"/>
            <person name="Kiyatake I"/>
            <person name="Matsumoto R"/>
            <person name="Murakumo K"/>
            <person name="Nishida K"/>
            <person name="Terakita A"/>
            <person name="Kuratani S"/>
            <person name="Sato K"/>
            <person name="Hyodo S Kuraku.S."/>
        </authorList>
    </citation>
    <scope>NUCLEOTIDE SEQUENCE [LARGE SCALE GENOMIC DNA]</scope>
</reference>
<feature type="domain" description="C2H2-type" evidence="5">
    <location>
        <begin position="419"/>
        <end position="442"/>
    </location>
</feature>
<feature type="domain" description="C2H2-type" evidence="5">
    <location>
        <begin position="292"/>
        <end position="319"/>
    </location>
</feature>
<dbReference type="EMBL" id="BEZZ01000670">
    <property type="protein sequence ID" value="GCC35163.1"/>
    <property type="molecule type" value="Genomic_DNA"/>
</dbReference>
<feature type="compositionally biased region" description="Polar residues" evidence="4">
    <location>
        <begin position="645"/>
        <end position="668"/>
    </location>
</feature>
<name>A0A401SXP6_CHIPU</name>
<dbReference type="PROSITE" id="PS50157">
    <property type="entry name" value="ZINC_FINGER_C2H2_2"/>
    <property type="match status" value="8"/>
</dbReference>
<keyword evidence="1" id="KW-0805">Transcription regulation</keyword>
<feature type="region of interest" description="Disordered" evidence="4">
    <location>
        <begin position="842"/>
        <end position="888"/>
    </location>
</feature>
<dbReference type="SMART" id="SM00355">
    <property type="entry name" value="ZnF_C2H2"/>
    <property type="match status" value="8"/>
</dbReference>
<feature type="domain" description="C2H2-type" evidence="5">
    <location>
        <begin position="975"/>
        <end position="1002"/>
    </location>
</feature>
<feature type="compositionally biased region" description="Basic and acidic residues" evidence="4">
    <location>
        <begin position="1286"/>
        <end position="1299"/>
    </location>
</feature>
<feature type="region of interest" description="Disordered" evidence="4">
    <location>
        <begin position="1324"/>
        <end position="1372"/>
    </location>
</feature>
<feature type="region of interest" description="Disordered" evidence="4">
    <location>
        <begin position="1387"/>
        <end position="1449"/>
    </location>
</feature>
<sequence length="1527" mass="170543">MEESDPLTAPEIEMLADVPQRVLKGLPQEVTLKPSAVDEKRLGVWATRSIQKGRKYGPFSGERKKKSQVKNNVYMWEVYFPQFGWMCIDATDPSKGNWLRYVNWARSSDEQNLFPLEINRAIYYKVFKPIQPGEELLVWYNGEDNPDIAAALEEERSTILNKRSSPRGRKGRRKLRRQKFGIEEGFKGGKTKIASNIVVTLEGENTAGSEKDESCAPTAHSQEERVVIHQIVTQKILPQLKYPQMSLEPEAMAEENDSIENLPKKKISVKSLKQKSKSDQNGMGDIEETHMFPCKNCERRFTTKQGLERHQHIHISTEGFTFKCRYCGKAFGTHINMRRHERRHEAGPKKKATLKINMAGQLQKDDFDFDKTAIDISVNSSTRLESPVALENYKKTDSEATPQNLESSLVKSCESKIQHPCKLCKKTFGSYTNLRRHQRRIHERHLFKGIRMRRKGSPDEQDPTSDQTRSSSGFHIASTETEDEEDEEDEEETDECQAYIMDVSSNISENLNFYIDGKIESNNSTSNCEVIEVDTTCPNPFGLSSVLFPMTDESPQNLKTTTQVPVIHTVLKESADSDLKGPKKRRTTSPLPFTKTKTELGIETISPVVSSFCGLSLLGQTTNNLSGHQEKNTLSSKLKQLLQIQENSSPRSTLFPDSSVGPSTSTAPTMGISRFKRRTSSPPNSPQHSPALSSTGKDTDFLRVWSESLPGLKAPKIESQSSSPAWSLSSRDETLSPLSLEMCKITASKEYAPSRLPCTHLPLDLSSGIKLQHDVKTELEGPGVTILDLSLHKKLCSDSEVKEDTGSVCTPVSCSSKKKKPTTSMLEKVLMNEYNGTDLTMINKQDTDCSPQPQLEVETPPHPDITSNPVTTPAPSPPPPVLSVPSPLPESVTQVLQSVTPALSPVGINVKEEIKDVGYPDTDSEQVLNCILPPTIEPESLQDVLIKNSTDDQSAENAQSSVQEAKSETTFTKSFQCNVCETPFHSIKELTQHLLVHAEEWPFKCEFCVQLFNEANALSEHRSSLHGVGKIFVCSVCKKEFAFLCNLQHHQRDLHPDQQCTHVELENGMLRPQNYTDPGKATSCSSQSIEESSTLPSHEVEEDDDSNDLTEELYTTIKVMASGIKPKGPDVRMGLNQRYPSFKPPPFQYHNRNPTSTVSSAVNFTTHNIPQTFSTAIHCTKCGKSFDNMPALHKHILACASASDKKRYTPKKNAIPLKKKVWKKNGAIAAEPARQNTIRRMGQPKRLNFEVETKPKVTMNKIKMNALKNKKNKLVQKAISQKNRSSAKEKAILKNRSSESHNCPYCEKEFTYLGSLNKHVTYSCPKKPASPPSKGSSSHSPASSDKGGGQRRRTADTEIKLQSTPVLLGKRRGRMLGSLQAESVSLAPRLQQRMRSVPPVKSKKPSTSPIISRTTSPVRSVKVSPVEGKRLKSDSRQRSSTNSGFTSPRLYLRMKNKKVVWQRKTNVMKQKRSEKYLGKTKETRTGAVTRSGAPGVTDSNDSELEDDQENHGSSSDDVQVYAVKMVR</sequence>
<evidence type="ECO:0000313" key="8">
    <source>
        <dbReference type="Proteomes" id="UP000287033"/>
    </source>
</evidence>
<dbReference type="InterPro" id="IPR013087">
    <property type="entry name" value="Znf_C2H2_type"/>
</dbReference>
<feature type="compositionally biased region" description="Polar residues" evidence="4">
    <location>
        <begin position="680"/>
        <end position="696"/>
    </location>
</feature>
<dbReference type="InterPro" id="IPR044414">
    <property type="entry name" value="PRDM2_PR-SET"/>
</dbReference>
<feature type="region of interest" description="Disordered" evidence="4">
    <location>
        <begin position="1279"/>
        <end position="1300"/>
    </location>
</feature>
<dbReference type="SUPFAM" id="SSF57667">
    <property type="entry name" value="beta-beta-alpha zinc fingers"/>
    <property type="match status" value="3"/>
</dbReference>
<dbReference type="Pfam" id="PF13912">
    <property type="entry name" value="zf-C2H2_6"/>
    <property type="match status" value="2"/>
</dbReference>
<dbReference type="Pfam" id="PF00096">
    <property type="entry name" value="zf-C2H2"/>
    <property type="match status" value="2"/>
</dbReference>
<keyword evidence="2" id="KW-0804">Transcription</keyword>
<keyword evidence="3" id="KW-0479">Metal-binding</keyword>
<dbReference type="GO" id="GO:0008270">
    <property type="term" value="F:zinc ion binding"/>
    <property type="evidence" value="ECO:0007669"/>
    <property type="project" value="UniProtKB-KW"/>
</dbReference>
<dbReference type="OrthoDB" id="6414306at2759"/>
<evidence type="ECO:0000259" key="5">
    <source>
        <dbReference type="PROSITE" id="PS50157"/>
    </source>
</evidence>
<dbReference type="OMA" id="MASRCPS"/>
<dbReference type="Pfam" id="PF21549">
    <property type="entry name" value="PRDM2_PR"/>
    <property type="match status" value="1"/>
</dbReference>
<dbReference type="InterPro" id="IPR046341">
    <property type="entry name" value="SET_dom_sf"/>
</dbReference>
<evidence type="ECO:0008006" key="9">
    <source>
        <dbReference type="Google" id="ProtNLM"/>
    </source>
</evidence>
<dbReference type="PROSITE" id="PS00028">
    <property type="entry name" value="ZINC_FINGER_C2H2_1"/>
    <property type="match status" value="6"/>
</dbReference>
<feature type="domain" description="C2H2-type" evidence="5">
    <location>
        <begin position="1301"/>
        <end position="1328"/>
    </location>
</feature>
<evidence type="ECO:0000256" key="4">
    <source>
        <dbReference type="SAM" id="MobiDB-lite"/>
    </source>
</evidence>
<feature type="domain" description="C2H2-type" evidence="5">
    <location>
        <begin position="1032"/>
        <end position="1060"/>
    </location>
</feature>
<feature type="compositionally biased region" description="Basic residues" evidence="4">
    <location>
        <begin position="442"/>
        <end position="455"/>
    </location>
</feature>
<dbReference type="InterPro" id="IPR001214">
    <property type="entry name" value="SET_dom"/>
</dbReference>
<dbReference type="Gene3D" id="2.170.270.10">
    <property type="entry name" value="SET domain"/>
    <property type="match status" value="1"/>
</dbReference>
<feature type="domain" description="C2H2-type" evidence="5">
    <location>
        <begin position="322"/>
        <end position="349"/>
    </location>
</feature>
<feature type="compositionally biased region" description="Basic and acidic residues" evidence="4">
    <location>
        <begin position="1471"/>
        <end position="1484"/>
    </location>
</feature>
<feature type="compositionally biased region" description="Polar residues" evidence="4">
    <location>
        <begin position="842"/>
        <end position="853"/>
    </location>
</feature>
<organism evidence="7 8">
    <name type="scientific">Chiloscyllium punctatum</name>
    <name type="common">Brownbanded bambooshark</name>
    <name type="synonym">Hemiscyllium punctatum</name>
    <dbReference type="NCBI Taxonomy" id="137246"/>
    <lineage>
        <taxon>Eukaryota</taxon>
        <taxon>Metazoa</taxon>
        <taxon>Chordata</taxon>
        <taxon>Craniata</taxon>
        <taxon>Vertebrata</taxon>
        <taxon>Chondrichthyes</taxon>
        <taxon>Elasmobranchii</taxon>
        <taxon>Galeomorphii</taxon>
        <taxon>Galeoidea</taxon>
        <taxon>Orectolobiformes</taxon>
        <taxon>Hemiscylliidae</taxon>
        <taxon>Chiloscyllium</taxon>
    </lineage>
</organism>
<feature type="region of interest" description="Disordered" evidence="4">
    <location>
        <begin position="645"/>
        <end position="696"/>
    </location>
</feature>
<keyword evidence="3" id="KW-0862">Zinc</keyword>
<dbReference type="PROSITE" id="PS50280">
    <property type="entry name" value="SET"/>
    <property type="match status" value="1"/>
</dbReference>
<keyword evidence="3" id="KW-0863">Zinc-finger</keyword>
<feature type="compositionally biased region" description="Low complexity" evidence="4">
    <location>
        <begin position="1396"/>
        <end position="1417"/>
    </location>
</feature>
<dbReference type="GO" id="GO:0042054">
    <property type="term" value="F:histone methyltransferase activity"/>
    <property type="evidence" value="ECO:0007669"/>
    <property type="project" value="InterPro"/>
</dbReference>
<feature type="compositionally biased region" description="Acidic residues" evidence="4">
    <location>
        <begin position="480"/>
        <end position="495"/>
    </location>
</feature>
<comment type="caution">
    <text evidence="7">The sequence shown here is derived from an EMBL/GenBank/DDBJ whole genome shotgun (WGS) entry which is preliminary data.</text>
</comment>
<evidence type="ECO:0000313" key="7">
    <source>
        <dbReference type="EMBL" id="GCC35163.1"/>
    </source>
</evidence>
<dbReference type="SUPFAM" id="SSF82199">
    <property type="entry name" value="SET domain"/>
    <property type="match status" value="1"/>
</dbReference>
<proteinExistence type="predicted"/>
<feature type="domain" description="C2H2-type" evidence="5">
    <location>
        <begin position="1003"/>
        <end position="1031"/>
    </location>
</feature>
<feature type="region of interest" description="Disordered" evidence="4">
    <location>
        <begin position="442"/>
        <end position="495"/>
    </location>
</feature>
<evidence type="ECO:0000256" key="2">
    <source>
        <dbReference type="ARBA" id="ARBA00023163"/>
    </source>
</evidence>
<dbReference type="GO" id="GO:0010468">
    <property type="term" value="P:regulation of gene expression"/>
    <property type="evidence" value="ECO:0007669"/>
    <property type="project" value="TreeGrafter"/>
</dbReference>
<dbReference type="PANTHER" id="PTHR16515">
    <property type="entry name" value="PR DOMAIN ZINC FINGER PROTEIN"/>
    <property type="match status" value="1"/>
</dbReference>
<feature type="compositionally biased region" description="Polar residues" evidence="4">
    <location>
        <begin position="464"/>
        <end position="473"/>
    </location>
</feature>
<dbReference type="GO" id="GO:0005634">
    <property type="term" value="C:nucleus"/>
    <property type="evidence" value="ECO:0007669"/>
    <property type="project" value="TreeGrafter"/>
</dbReference>
<evidence type="ECO:0000259" key="6">
    <source>
        <dbReference type="PROSITE" id="PS50280"/>
    </source>
</evidence>
<dbReference type="Gene3D" id="3.30.160.60">
    <property type="entry name" value="Classic Zinc Finger"/>
    <property type="match status" value="4"/>
</dbReference>
<feature type="compositionally biased region" description="Pro residues" evidence="4">
    <location>
        <begin position="872"/>
        <end position="888"/>
    </location>
</feature>
<feature type="compositionally biased region" description="Low complexity" evidence="4">
    <location>
        <begin position="1324"/>
        <end position="1344"/>
    </location>
</feature>
<feature type="compositionally biased region" description="Basic and acidic residues" evidence="4">
    <location>
        <begin position="1427"/>
        <end position="1437"/>
    </location>
</feature>
<dbReference type="InterPro" id="IPR036236">
    <property type="entry name" value="Znf_C2H2_sf"/>
</dbReference>
<feature type="domain" description="SET" evidence="6">
    <location>
        <begin position="28"/>
        <end position="141"/>
    </location>
</feature>
<evidence type="ECO:0000256" key="1">
    <source>
        <dbReference type="ARBA" id="ARBA00023015"/>
    </source>
</evidence>
<feature type="region of interest" description="Disordered" evidence="4">
    <location>
        <begin position="1464"/>
        <end position="1527"/>
    </location>
</feature>
<gene>
    <name evidence="7" type="ORF">chiPu_0013645</name>
</gene>
<dbReference type="STRING" id="137246.A0A401SXP6"/>
<protein>
    <recommendedName>
        <fullName evidence="9">PR domain zinc finger protein 2</fullName>
    </recommendedName>
</protein>
<dbReference type="InterPro" id="IPR050331">
    <property type="entry name" value="Zinc_finger"/>
</dbReference>
<feature type="region of interest" description="Disordered" evidence="4">
    <location>
        <begin position="1071"/>
        <end position="1108"/>
    </location>
</feature>
<dbReference type="PANTHER" id="PTHR16515:SF37">
    <property type="entry name" value="PR DOMAIN ZINC FINGER PROTEIN 2"/>
    <property type="match status" value="1"/>
</dbReference>
<dbReference type="SMART" id="SM00317">
    <property type="entry name" value="SET"/>
    <property type="match status" value="1"/>
</dbReference>
<accession>A0A401SXP6</accession>
<keyword evidence="8" id="KW-1185">Reference proteome</keyword>
<feature type="domain" description="C2H2-type" evidence="5">
    <location>
        <begin position="1177"/>
        <end position="1206"/>
    </location>
</feature>
<dbReference type="Proteomes" id="UP000287033">
    <property type="component" value="Unassembled WGS sequence"/>
</dbReference>
<evidence type="ECO:0000256" key="3">
    <source>
        <dbReference type="PROSITE-ProRule" id="PRU00042"/>
    </source>
</evidence>
<dbReference type="FunFam" id="3.30.160.60:FF:003271">
    <property type="entry name" value="PR domain-containing 2, with ZNF domain a"/>
    <property type="match status" value="1"/>
</dbReference>
<feature type="compositionally biased region" description="Low complexity" evidence="4">
    <location>
        <begin position="1083"/>
        <end position="1097"/>
    </location>
</feature>
<dbReference type="CDD" id="cd19188">
    <property type="entry name" value="PR-SET_PRDM2"/>
    <property type="match status" value="1"/>
</dbReference>